<name>A0A0E9W2X2_ANGAN</name>
<dbReference type="EMBL" id="GBXM01024667">
    <property type="protein sequence ID" value="JAH83910.1"/>
    <property type="molecule type" value="Transcribed_RNA"/>
</dbReference>
<protein>
    <submittedName>
        <fullName evidence="1">Uncharacterized protein</fullName>
    </submittedName>
</protein>
<reference evidence="1" key="1">
    <citation type="submission" date="2014-11" db="EMBL/GenBank/DDBJ databases">
        <authorList>
            <person name="Amaro Gonzalez C."/>
        </authorList>
    </citation>
    <scope>NUCLEOTIDE SEQUENCE</scope>
</reference>
<accession>A0A0E9W2X2</accession>
<proteinExistence type="predicted"/>
<evidence type="ECO:0000313" key="1">
    <source>
        <dbReference type="EMBL" id="JAH83910.1"/>
    </source>
</evidence>
<sequence>MAQKYVAKPHDCKRTRRLDILDSVSFCPDFHSMISLFSKAV</sequence>
<reference evidence="1" key="2">
    <citation type="journal article" date="2015" name="Fish Shellfish Immunol.">
        <title>Early steps in the European eel (Anguilla anguilla)-Vibrio vulnificus interaction in the gills: Role of the RtxA13 toxin.</title>
        <authorList>
            <person name="Callol A."/>
            <person name="Pajuelo D."/>
            <person name="Ebbesson L."/>
            <person name="Teles M."/>
            <person name="MacKenzie S."/>
            <person name="Amaro C."/>
        </authorList>
    </citation>
    <scope>NUCLEOTIDE SEQUENCE</scope>
</reference>
<dbReference type="AlphaFoldDB" id="A0A0E9W2X2"/>
<organism evidence="1">
    <name type="scientific">Anguilla anguilla</name>
    <name type="common">European freshwater eel</name>
    <name type="synonym">Muraena anguilla</name>
    <dbReference type="NCBI Taxonomy" id="7936"/>
    <lineage>
        <taxon>Eukaryota</taxon>
        <taxon>Metazoa</taxon>
        <taxon>Chordata</taxon>
        <taxon>Craniata</taxon>
        <taxon>Vertebrata</taxon>
        <taxon>Euteleostomi</taxon>
        <taxon>Actinopterygii</taxon>
        <taxon>Neopterygii</taxon>
        <taxon>Teleostei</taxon>
        <taxon>Anguilliformes</taxon>
        <taxon>Anguillidae</taxon>
        <taxon>Anguilla</taxon>
    </lineage>
</organism>